<protein>
    <submittedName>
        <fullName evidence="1">Uncharacterized protein</fullName>
    </submittedName>
</protein>
<accession>A0ABT8R711</accession>
<dbReference type="Proteomes" id="UP001168528">
    <property type="component" value="Unassembled WGS sequence"/>
</dbReference>
<dbReference type="EMBL" id="JAUKPO010000005">
    <property type="protein sequence ID" value="MDO1446983.1"/>
    <property type="molecule type" value="Genomic_DNA"/>
</dbReference>
<name>A0ABT8R711_9BACT</name>
<evidence type="ECO:0000313" key="2">
    <source>
        <dbReference type="Proteomes" id="UP001168528"/>
    </source>
</evidence>
<proteinExistence type="predicted"/>
<dbReference type="RefSeq" id="WP_302037785.1">
    <property type="nucleotide sequence ID" value="NZ_JAUKPO010000005.1"/>
</dbReference>
<comment type="caution">
    <text evidence="1">The sequence shown here is derived from an EMBL/GenBank/DDBJ whole genome shotgun (WGS) entry which is preliminary data.</text>
</comment>
<reference evidence="1" key="1">
    <citation type="submission" date="2023-07" db="EMBL/GenBank/DDBJ databases">
        <title>The genome sequence of Rhodocytophaga aerolata KACC 12507.</title>
        <authorList>
            <person name="Zhang X."/>
        </authorList>
    </citation>
    <scope>NUCLEOTIDE SEQUENCE</scope>
    <source>
        <strain evidence="1">KACC 12507</strain>
    </source>
</reference>
<evidence type="ECO:0000313" key="1">
    <source>
        <dbReference type="EMBL" id="MDO1446983.1"/>
    </source>
</evidence>
<organism evidence="1 2">
    <name type="scientific">Rhodocytophaga aerolata</name>
    <dbReference type="NCBI Taxonomy" id="455078"/>
    <lineage>
        <taxon>Bacteria</taxon>
        <taxon>Pseudomonadati</taxon>
        <taxon>Bacteroidota</taxon>
        <taxon>Cytophagia</taxon>
        <taxon>Cytophagales</taxon>
        <taxon>Rhodocytophagaceae</taxon>
        <taxon>Rhodocytophaga</taxon>
    </lineage>
</organism>
<keyword evidence="2" id="KW-1185">Reference proteome</keyword>
<gene>
    <name evidence="1" type="ORF">Q0590_12010</name>
</gene>
<sequence length="65" mass="7621">MKLTQINLQERFTYVAHLYHSNRNLLNELYTLVTADTKLSHDLVVATLYRLNVNSVDFLLMLLPE</sequence>